<feature type="transmembrane region" description="Helical" evidence="4">
    <location>
        <begin position="236"/>
        <end position="256"/>
    </location>
</feature>
<gene>
    <name evidence="5" type="ORF">JI435_038620</name>
</gene>
<dbReference type="GO" id="GO:0022857">
    <property type="term" value="F:transmembrane transporter activity"/>
    <property type="evidence" value="ECO:0007669"/>
    <property type="project" value="InterPro"/>
</dbReference>
<evidence type="ECO:0000313" key="6">
    <source>
        <dbReference type="Proteomes" id="UP000663193"/>
    </source>
</evidence>
<evidence type="ECO:0000256" key="4">
    <source>
        <dbReference type="SAM" id="Phobius"/>
    </source>
</evidence>
<evidence type="ECO:0000256" key="3">
    <source>
        <dbReference type="SAM" id="MobiDB-lite"/>
    </source>
</evidence>
<reference evidence="6" key="1">
    <citation type="journal article" date="2021" name="BMC Genomics">
        <title>Chromosome-level genome assembly and manually-curated proteome of model necrotroph Parastagonospora nodorum Sn15 reveals a genome-wide trove of candidate effector homologs, and redundancy of virulence-related functions within an accessory chromosome.</title>
        <authorList>
            <person name="Bertazzoni S."/>
            <person name="Jones D.A.B."/>
            <person name="Phan H.T."/>
            <person name="Tan K.-C."/>
            <person name="Hane J.K."/>
        </authorList>
    </citation>
    <scope>NUCLEOTIDE SEQUENCE [LARGE SCALE GENOMIC DNA]</scope>
    <source>
        <strain evidence="6">SN15 / ATCC MYA-4574 / FGSC 10173)</strain>
    </source>
</reference>
<dbReference type="OMA" id="MGVRQPN"/>
<dbReference type="GO" id="GO:0016020">
    <property type="term" value="C:membrane"/>
    <property type="evidence" value="ECO:0007669"/>
    <property type="project" value="UniProtKB-SubCell"/>
</dbReference>
<accession>A0A7U2EV24</accession>
<keyword evidence="4" id="KW-1133">Transmembrane helix</keyword>
<dbReference type="Proteomes" id="UP000663193">
    <property type="component" value="Chromosome 3"/>
</dbReference>
<name>A0A7U2EV24_PHANO</name>
<proteinExistence type="inferred from homology"/>
<dbReference type="RefSeq" id="XP_001794407.1">
    <property type="nucleotide sequence ID" value="XM_001794355.1"/>
</dbReference>
<comment type="similarity">
    <text evidence="2">Belongs to the major facilitator superfamily. Monocarboxylate porter (TC 2.A.1.13) family.</text>
</comment>
<feature type="compositionally biased region" description="Basic and acidic residues" evidence="3">
    <location>
        <begin position="34"/>
        <end position="44"/>
    </location>
</feature>
<keyword evidence="4" id="KW-0812">Transmembrane</keyword>
<feature type="transmembrane region" description="Helical" evidence="4">
    <location>
        <begin position="343"/>
        <end position="364"/>
    </location>
</feature>
<feature type="transmembrane region" description="Helical" evidence="4">
    <location>
        <begin position="277"/>
        <end position="301"/>
    </location>
</feature>
<feature type="transmembrane region" description="Helical" evidence="4">
    <location>
        <begin position="370"/>
        <end position="395"/>
    </location>
</feature>
<feature type="transmembrane region" description="Helical" evidence="4">
    <location>
        <begin position="169"/>
        <end position="192"/>
    </location>
</feature>
<dbReference type="Pfam" id="PF07690">
    <property type="entry name" value="MFS_1"/>
    <property type="match status" value="1"/>
</dbReference>
<organism evidence="5 6">
    <name type="scientific">Phaeosphaeria nodorum (strain SN15 / ATCC MYA-4574 / FGSC 10173)</name>
    <name type="common">Glume blotch fungus</name>
    <name type="synonym">Parastagonospora nodorum</name>
    <dbReference type="NCBI Taxonomy" id="321614"/>
    <lineage>
        <taxon>Eukaryota</taxon>
        <taxon>Fungi</taxon>
        <taxon>Dikarya</taxon>
        <taxon>Ascomycota</taxon>
        <taxon>Pezizomycotina</taxon>
        <taxon>Dothideomycetes</taxon>
        <taxon>Pleosporomycetidae</taxon>
        <taxon>Pleosporales</taxon>
        <taxon>Pleosporineae</taxon>
        <taxon>Phaeosphaeriaceae</taxon>
        <taxon>Parastagonospora</taxon>
    </lineage>
</organism>
<dbReference type="AlphaFoldDB" id="A0A7U2EV24"/>
<dbReference type="EMBL" id="CP069025">
    <property type="protein sequence ID" value="QRC93656.1"/>
    <property type="molecule type" value="Genomic_DNA"/>
</dbReference>
<feature type="transmembrane region" description="Helical" evidence="4">
    <location>
        <begin position="435"/>
        <end position="456"/>
    </location>
</feature>
<feature type="region of interest" description="Disordered" evidence="3">
    <location>
        <begin position="1"/>
        <end position="52"/>
    </location>
</feature>
<evidence type="ECO:0008006" key="7">
    <source>
        <dbReference type="Google" id="ProtNLM"/>
    </source>
</evidence>
<protein>
    <recommendedName>
        <fullName evidence="7">Major facilitator superfamily (MFS) profile domain-containing protein</fullName>
    </recommendedName>
</protein>
<dbReference type="PANTHER" id="PTHR11360:SF130">
    <property type="entry name" value="MAJOR FACILITATOR SUPERFAMILY (MFS) PROFILE DOMAIN-CONTAINING PROTEIN-RELATED"/>
    <property type="match status" value="1"/>
</dbReference>
<dbReference type="PANTHER" id="PTHR11360">
    <property type="entry name" value="MONOCARBOXYLATE TRANSPORTER"/>
    <property type="match status" value="1"/>
</dbReference>
<dbReference type="KEGG" id="pno:SNOG_03862"/>
<evidence type="ECO:0000256" key="2">
    <source>
        <dbReference type="ARBA" id="ARBA00006727"/>
    </source>
</evidence>
<feature type="transmembrane region" description="Helical" evidence="4">
    <location>
        <begin position="204"/>
        <end position="224"/>
    </location>
</feature>
<sequence>MALQRSDEEMGDIESAAIKSELPTAHDTQAKPIPEQHELDESLSRTKSRQSNTLARIASHLTTRSIRDPGPPPDGGVVAWTQIFCAWLAIMNSWGFVNSFGAFQPYYESILPEPASTISWIGSVQACLMFSLGIITGRALDRGWFRPTVAVGIAIQLLGIFALSFSHTYWQFLLTQGFCTGVGGGIFFVPIMGLCSTYFSTHRGIAIGIITTGNSLGAVIYPVVVRQLLGKIGFGWTIRVLGFLNVVCLLIALAFMKPRLPPRKAGPLIEWEAFTDVPYCLHVLGICCLMPPVYCVLYYLATFARDVLNMPYTESLNLVIILNGVGTPARILPGYIADRYIGVLNVMILSLVFNIIVLWSWLAIESIPAYYAWAVAYGIASAAFQSLFTTTIAAYTTDITKTGARVGLAFAVIGLSALVGGPISGALLLAADGNYTVPIAWASASTCVGTALCAVARCMRFGWKIFIKC</sequence>
<evidence type="ECO:0000313" key="5">
    <source>
        <dbReference type="EMBL" id="QRC93656.1"/>
    </source>
</evidence>
<dbReference type="OrthoDB" id="6499973at2759"/>
<feature type="transmembrane region" description="Helical" evidence="4">
    <location>
        <begin position="407"/>
        <end position="429"/>
    </location>
</feature>
<dbReference type="InterPro" id="IPR011701">
    <property type="entry name" value="MFS"/>
</dbReference>
<dbReference type="InterPro" id="IPR036259">
    <property type="entry name" value="MFS_trans_sf"/>
</dbReference>
<keyword evidence="4" id="KW-0472">Membrane</keyword>
<keyword evidence="6" id="KW-1185">Reference proteome</keyword>
<dbReference type="Gene3D" id="1.20.1250.20">
    <property type="entry name" value="MFS general substrate transporter like domains"/>
    <property type="match status" value="1"/>
</dbReference>
<feature type="transmembrane region" description="Helical" evidence="4">
    <location>
        <begin position="144"/>
        <end position="163"/>
    </location>
</feature>
<evidence type="ECO:0000256" key="1">
    <source>
        <dbReference type="ARBA" id="ARBA00004141"/>
    </source>
</evidence>
<dbReference type="VEuPathDB" id="FungiDB:JI435_038620"/>
<dbReference type="InterPro" id="IPR050327">
    <property type="entry name" value="Proton-linked_MCT"/>
</dbReference>
<dbReference type="SUPFAM" id="SSF103473">
    <property type="entry name" value="MFS general substrate transporter"/>
    <property type="match status" value="1"/>
</dbReference>
<comment type="subcellular location">
    <subcellularLocation>
        <location evidence="1">Membrane</location>
        <topology evidence="1">Multi-pass membrane protein</topology>
    </subcellularLocation>
</comment>